<accession>A0A0M3HW02</accession>
<evidence type="ECO:0000256" key="3">
    <source>
        <dbReference type="ARBA" id="ARBA00015033"/>
    </source>
</evidence>
<dbReference type="GO" id="GO:0006624">
    <property type="term" value="P:vacuolar protein processing"/>
    <property type="evidence" value="ECO:0007669"/>
    <property type="project" value="TreeGrafter"/>
</dbReference>
<dbReference type="PANTHER" id="PTHR13505">
    <property type="entry name" value="TRANSMEMBRANE PROTEIN 208"/>
    <property type="match status" value="1"/>
</dbReference>
<reference evidence="11" key="1">
    <citation type="submission" date="2017-02" db="UniProtKB">
        <authorList>
            <consortium name="WormBaseParasite"/>
        </authorList>
    </citation>
    <scope>IDENTIFICATION</scope>
</reference>
<evidence type="ECO:0000256" key="6">
    <source>
        <dbReference type="ARBA" id="ARBA00022989"/>
    </source>
</evidence>
<feature type="transmembrane region" description="Helical" evidence="8">
    <location>
        <begin position="273"/>
        <end position="297"/>
    </location>
</feature>
<dbReference type="PANTHER" id="PTHR13505:SF7">
    <property type="entry name" value="TRANSMEMBRANE PROTEIN 208"/>
    <property type="match status" value="1"/>
</dbReference>
<keyword evidence="7 8" id="KW-0472">Membrane</keyword>
<feature type="transmembrane region" description="Helical" evidence="8">
    <location>
        <begin position="214"/>
        <end position="237"/>
    </location>
</feature>
<dbReference type="PROSITE" id="PS50177">
    <property type="entry name" value="NTF2_DOMAIN"/>
    <property type="match status" value="1"/>
</dbReference>
<evidence type="ECO:0000313" key="10">
    <source>
        <dbReference type="Proteomes" id="UP000036681"/>
    </source>
</evidence>
<evidence type="ECO:0000313" key="11">
    <source>
        <dbReference type="WBParaSite" id="ALUE_0000722901-mRNA-1"/>
    </source>
</evidence>
<keyword evidence="5" id="KW-0256">Endoplasmic reticulum</keyword>
<sequence length="338" mass="37716">MEIGTAVRSALHGRGLTPAMTFNPNFEEIGNAFVQHYYTKFDVPDVTLRSSGLMFALRASKRSGLRAYVCSKRLPSRGRPIQDGHDLQSLTFKVIQRAITKTDCQPLPDGSILVAVIGQLKTDDDPVQSYNQFFILRPSAGAGKLVGFFHFPEDGALLSICVLFADRFIAEAQVSDAVLMLMSSIMNITQKVGKTATKGQKRIYEENMYVIRDYGIAAAFSSIVFCVCALLQLGAMLTMRHMAQSVRNEKGQVVDAGIDLNQPDAFGEYCKDVVILCSCVTVIATFWSNIFWLLLLIPGYASYKLWTGILAPWFFAQPDSEEVDEKKLRKKERKLRKI</sequence>
<feature type="domain" description="NTF2" evidence="9">
    <location>
        <begin position="29"/>
        <end position="146"/>
    </location>
</feature>
<protein>
    <recommendedName>
        <fullName evidence="3">Transmembrane protein 208</fullName>
    </recommendedName>
</protein>
<dbReference type="Proteomes" id="UP000036681">
    <property type="component" value="Unplaced"/>
</dbReference>
<evidence type="ECO:0000256" key="7">
    <source>
        <dbReference type="ARBA" id="ARBA00023136"/>
    </source>
</evidence>
<dbReference type="Gene3D" id="3.10.450.50">
    <property type="match status" value="1"/>
</dbReference>
<evidence type="ECO:0000259" key="9">
    <source>
        <dbReference type="PROSITE" id="PS50177"/>
    </source>
</evidence>
<evidence type="ECO:0000256" key="8">
    <source>
        <dbReference type="SAM" id="Phobius"/>
    </source>
</evidence>
<dbReference type="SUPFAM" id="SSF54427">
    <property type="entry name" value="NTF2-like"/>
    <property type="match status" value="1"/>
</dbReference>
<evidence type="ECO:0000256" key="1">
    <source>
        <dbReference type="ARBA" id="ARBA00004477"/>
    </source>
</evidence>
<dbReference type="InterPro" id="IPR008506">
    <property type="entry name" value="SND2/TMEM208"/>
</dbReference>
<keyword evidence="10" id="KW-1185">Reference proteome</keyword>
<dbReference type="InterPro" id="IPR018222">
    <property type="entry name" value="Nuclear_transport_factor_2_euk"/>
</dbReference>
<comment type="similarity">
    <text evidence="2">Belongs to the TMEM208 family.</text>
</comment>
<evidence type="ECO:0000256" key="2">
    <source>
        <dbReference type="ARBA" id="ARBA00009950"/>
    </source>
</evidence>
<dbReference type="AlphaFoldDB" id="A0A0M3HW02"/>
<dbReference type="InterPro" id="IPR002075">
    <property type="entry name" value="NTF2_dom"/>
</dbReference>
<comment type="subcellular location">
    <subcellularLocation>
        <location evidence="1">Endoplasmic reticulum membrane</location>
        <topology evidence="1">Multi-pass membrane protein</topology>
    </subcellularLocation>
</comment>
<keyword evidence="6 8" id="KW-1133">Transmembrane helix</keyword>
<organism evidence="10 11">
    <name type="scientific">Ascaris lumbricoides</name>
    <name type="common">Giant roundworm</name>
    <dbReference type="NCBI Taxonomy" id="6252"/>
    <lineage>
        <taxon>Eukaryota</taxon>
        <taxon>Metazoa</taxon>
        <taxon>Ecdysozoa</taxon>
        <taxon>Nematoda</taxon>
        <taxon>Chromadorea</taxon>
        <taxon>Rhabditida</taxon>
        <taxon>Spirurina</taxon>
        <taxon>Ascaridomorpha</taxon>
        <taxon>Ascaridoidea</taxon>
        <taxon>Ascarididae</taxon>
        <taxon>Ascaris</taxon>
    </lineage>
</organism>
<dbReference type="GO" id="GO:0005773">
    <property type="term" value="C:vacuole"/>
    <property type="evidence" value="ECO:0007669"/>
    <property type="project" value="GOC"/>
</dbReference>
<keyword evidence="4 8" id="KW-0812">Transmembrane</keyword>
<dbReference type="Pfam" id="PF05620">
    <property type="entry name" value="TMEM208_SND2"/>
    <property type="match status" value="1"/>
</dbReference>
<evidence type="ECO:0000256" key="4">
    <source>
        <dbReference type="ARBA" id="ARBA00022692"/>
    </source>
</evidence>
<proteinExistence type="inferred from homology"/>
<evidence type="ECO:0000256" key="5">
    <source>
        <dbReference type="ARBA" id="ARBA00022824"/>
    </source>
</evidence>
<dbReference type="InterPro" id="IPR032710">
    <property type="entry name" value="NTF2-like_dom_sf"/>
</dbReference>
<dbReference type="WBParaSite" id="ALUE_0000722901-mRNA-1">
    <property type="protein sequence ID" value="ALUE_0000722901-mRNA-1"/>
    <property type="gene ID" value="ALUE_0000722901"/>
</dbReference>
<name>A0A0M3HW02_ASCLU</name>
<dbReference type="Pfam" id="PF02136">
    <property type="entry name" value="NTF2"/>
    <property type="match status" value="1"/>
</dbReference>
<dbReference type="GO" id="GO:0005789">
    <property type="term" value="C:endoplasmic reticulum membrane"/>
    <property type="evidence" value="ECO:0007669"/>
    <property type="project" value="UniProtKB-SubCell"/>
</dbReference>